<evidence type="ECO:0000313" key="4">
    <source>
        <dbReference type="Proteomes" id="UP000829196"/>
    </source>
</evidence>
<comment type="caution">
    <text evidence="3">The sequence shown here is derived from an EMBL/GenBank/DDBJ whole genome shotgun (WGS) entry which is preliminary data.</text>
</comment>
<evidence type="ECO:0000259" key="1">
    <source>
        <dbReference type="PROSITE" id="PS50878"/>
    </source>
</evidence>
<dbReference type="EMBL" id="JAGYWB010000002">
    <property type="protein sequence ID" value="KAI0529371.1"/>
    <property type="molecule type" value="Genomic_DNA"/>
</dbReference>
<keyword evidence="4" id="KW-1185">Reference proteome</keyword>
<evidence type="ECO:0000259" key="2">
    <source>
        <dbReference type="PROSITE" id="PS50879"/>
    </source>
</evidence>
<dbReference type="InterPro" id="IPR002156">
    <property type="entry name" value="RNaseH_domain"/>
</dbReference>
<dbReference type="InterPro" id="IPR053134">
    <property type="entry name" value="RNA-dir_DNA_polymerase"/>
</dbReference>
<dbReference type="InterPro" id="IPR043502">
    <property type="entry name" value="DNA/RNA_pol_sf"/>
</dbReference>
<dbReference type="SUPFAM" id="SSF56672">
    <property type="entry name" value="DNA/RNA polymerases"/>
    <property type="match status" value="1"/>
</dbReference>
<sequence length="655" mass="74966">MAVRDQDTVKWPHPLKLNTENQDQYCHFHRSHGHTTEACRQLKEEIERLIHQGYLRQPPVNNQIAVGEIKIIAGGPLLSDKVFLAVNEIPTPKKARVYHSITIDDSDLEGVKTLHQDPLVINTGIGDLCYNVKRILVDNGSFTDVLFYSTFLNSGLTREKLQPVVGPLYGFDNRPVRAEGIISLPVVLGEFPRQSTHSIQFIVQVIEQEVDKLLDAGFIREVNYHNWLANIVMVRKGSEAWRMCIDYTYLNKDYPKDSFSLPRIDQLVDTTSGHQMLSFMDAYSRYNQIKMNPTDEEATSFQTGRGLHCYRVMPFGLKNTGATYQCLMNKVFKTLIGCNMEVYVDDMFVKSLEKYQHISDLEQYFHLLRRYNIRLNPDKCAFGVASGKFLGFIVTHRGIEANPEKIKALRDMMPSKNIKKVQRLNRRMFPGTLRRQITLEYGLRLKFSTTNNTAEYEAVIVGLRLAIDCEVQNLIVHTDSQLVASQVEGEFDIHNPQLAQYCNIVKLLLTRIKEHQIIHVLREQNARADALSKLSTSMMGDVYKRKCIEEIHFPSIQGPWVIQSIDEPREVSWIDLILSFLQDGILPEEPMVVTKLRRQASNFTIIGGEFYKRAFTGPYLKCLSPSKADYALREVHSGVCGENLGGRALAYKIMR</sequence>
<feature type="domain" description="Reverse transcriptase" evidence="1">
    <location>
        <begin position="215"/>
        <end position="394"/>
    </location>
</feature>
<evidence type="ECO:0000313" key="3">
    <source>
        <dbReference type="EMBL" id="KAI0529371.1"/>
    </source>
</evidence>
<dbReference type="PANTHER" id="PTHR24559:SF444">
    <property type="entry name" value="REVERSE TRANSCRIPTASE DOMAIN-CONTAINING PROTEIN"/>
    <property type="match status" value="1"/>
</dbReference>
<dbReference type="CDD" id="cd09279">
    <property type="entry name" value="RNase_HI_like"/>
    <property type="match status" value="1"/>
</dbReference>
<reference evidence="3" key="1">
    <citation type="journal article" date="2022" name="Front. Genet.">
        <title>Chromosome-Scale Assembly of the Dendrobium nobile Genome Provides Insights Into the Molecular Mechanism of the Biosynthesis of the Medicinal Active Ingredient of Dendrobium.</title>
        <authorList>
            <person name="Xu Q."/>
            <person name="Niu S.-C."/>
            <person name="Li K.-L."/>
            <person name="Zheng P.-J."/>
            <person name="Zhang X.-J."/>
            <person name="Jia Y."/>
            <person name="Liu Y."/>
            <person name="Niu Y.-X."/>
            <person name="Yu L.-H."/>
            <person name="Chen D.-F."/>
            <person name="Zhang G.-Q."/>
        </authorList>
    </citation>
    <scope>NUCLEOTIDE SEQUENCE</scope>
    <source>
        <tissue evidence="3">Leaf</tissue>
    </source>
</reference>
<dbReference type="OrthoDB" id="786261at2759"/>
<dbReference type="InterPro" id="IPR036397">
    <property type="entry name" value="RNaseH_sf"/>
</dbReference>
<dbReference type="GO" id="GO:0003676">
    <property type="term" value="F:nucleic acid binding"/>
    <property type="evidence" value="ECO:0007669"/>
    <property type="project" value="InterPro"/>
</dbReference>
<name>A0A8T3CBL5_DENNO</name>
<gene>
    <name evidence="3" type="ORF">KFK09_001920</name>
</gene>
<protein>
    <submittedName>
        <fullName evidence="3">Uncharacterized protein</fullName>
    </submittedName>
</protein>
<proteinExistence type="predicted"/>
<dbReference type="Pfam" id="PF13456">
    <property type="entry name" value="RVT_3"/>
    <property type="match status" value="1"/>
</dbReference>
<dbReference type="PANTHER" id="PTHR24559">
    <property type="entry name" value="TRANSPOSON TY3-I GAG-POL POLYPROTEIN"/>
    <property type="match status" value="1"/>
</dbReference>
<organism evidence="3 4">
    <name type="scientific">Dendrobium nobile</name>
    <name type="common">Orchid</name>
    <dbReference type="NCBI Taxonomy" id="94219"/>
    <lineage>
        <taxon>Eukaryota</taxon>
        <taxon>Viridiplantae</taxon>
        <taxon>Streptophyta</taxon>
        <taxon>Embryophyta</taxon>
        <taxon>Tracheophyta</taxon>
        <taxon>Spermatophyta</taxon>
        <taxon>Magnoliopsida</taxon>
        <taxon>Liliopsida</taxon>
        <taxon>Asparagales</taxon>
        <taxon>Orchidaceae</taxon>
        <taxon>Epidendroideae</taxon>
        <taxon>Malaxideae</taxon>
        <taxon>Dendrobiinae</taxon>
        <taxon>Dendrobium</taxon>
    </lineage>
</organism>
<feature type="domain" description="RNase H type-1" evidence="2">
    <location>
        <begin position="375"/>
        <end position="537"/>
    </location>
</feature>
<dbReference type="AlphaFoldDB" id="A0A8T3CBL5"/>
<dbReference type="Gene3D" id="3.10.10.10">
    <property type="entry name" value="HIV Type 1 Reverse Transcriptase, subunit A, domain 1"/>
    <property type="match status" value="1"/>
</dbReference>
<dbReference type="PROSITE" id="PS50878">
    <property type="entry name" value="RT_POL"/>
    <property type="match status" value="1"/>
</dbReference>
<dbReference type="GO" id="GO:0004523">
    <property type="term" value="F:RNA-DNA hybrid ribonuclease activity"/>
    <property type="evidence" value="ECO:0007669"/>
    <property type="project" value="InterPro"/>
</dbReference>
<dbReference type="InterPro" id="IPR000477">
    <property type="entry name" value="RT_dom"/>
</dbReference>
<dbReference type="CDD" id="cd01647">
    <property type="entry name" value="RT_LTR"/>
    <property type="match status" value="1"/>
</dbReference>
<accession>A0A8T3CBL5</accession>
<dbReference type="Pfam" id="PF00078">
    <property type="entry name" value="RVT_1"/>
    <property type="match status" value="1"/>
</dbReference>
<dbReference type="Gene3D" id="3.30.420.10">
    <property type="entry name" value="Ribonuclease H-like superfamily/Ribonuclease H"/>
    <property type="match status" value="1"/>
</dbReference>
<dbReference type="InterPro" id="IPR043128">
    <property type="entry name" value="Rev_trsase/Diguanyl_cyclase"/>
</dbReference>
<dbReference type="Gene3D" id="3.30.70.270">
    <property type="match status" value="1"/>
</dbReference>
<dbReference type="Proteomes" id="UP000829196">
    <property type="component" value="Unassembled WGS sequence"/>
</dbReference>
<dbReference type="PROSITE" id="PS50879">
    <property type="entry name" value="RNASE_H_1"/>
    <property type="match status" value="1"/>
</dbReference>